<organism evidence="1">
    <name type="scientific">Rhizophora mucronata</name>
    <name type="common">Asiatic mangrove</name>
    <dbReference type="NCBI Taxonomy" id="61149"/>
    <lineage>
        <taxon>Eukaryota</taxon>
        <taxon>Viridiplantae</taxon>
        <taxon>Streptophyta</taxon>
        <taxon>Embryophyta</taxon>
        <taxon>Tracheophyta</taxon>
        <taxon>Spermatophyta</taxon>
        <taxon>Magnoliopsida</taxon>
        <taxon>eudicotyledons</taxon>
        <taxon>Gunneridae</taxon>
        <taxon>Pentapetalae</taxon>
        <taxon>rosids</taxon>
        <taxon>fabids</taxon>
        <taxon>Malpighiales</taxon>
        <taxon>Rhizophoraceae</taxon>
        <taxon>Rhizophora</taxon>
    </lineage>
</organism>
<evidence type="ECO:0000313" key="1">
    <source>
        <dbReference type="EMBL" id="MBX35835.1"/>
    </source>
</evidence>
<sequence length="72" mass="8131">MSGDKTWKVLRSIGKQCSKTSTDAGSDFAIQCVSLTEKLVNDASRNSPRNREKAKKDVLLRWPGLMFDYLTH</sequence>
<dbReference type="AlphaFoldDB" id="A0A2P2N027"/>
<name>A0A2P2N027_RHIMU</name>
<proteinExistence type="predicted"/>
<accession>A0A2P2N027</accession>
<dbReference type="EMBL" id="GGEC01055351">
    <property type="protein sequence ID" value="MBX35835.1"/>
    <property type="molecule type" value="Transcribed_RNA"/>
</dbReference>
<reference evidence="1" key="1">
    <citation type="submission" date="2018-02" db="EMBL/GenBank/DDBJ databases">
        <title>Rhizophora mucronata_Transcriptome.</title>
        <authorList>
            <person name="Meera S.P."/>
            <person name="Sreeshan A."/>
            <person name="Augustine A."/>
        </authorList>
    </citation>
    <scope>NUCLEOTIDE SEQUENCE</scope>
    <source>
        <tissue evidence="1">Leaf</tissue>
    </source>
</reference>
<protein>
    <submittedName>
        <fullName evidence="1">Uncharacterized protein</fullName>
    </submittedName>
</protein>